<dbReference type="Proteomes" id="UP000533598">
    <property type="component" value="Unassembled WGS sequence"/>
</dbReference>
<accession>A0A7W7FQG8</accession>
<evidence type="ECO:0000313" key="1">
    <source>
        <dbReference type="EMBL" id="MBB4674931.1"/>
    </source>
</evidence>
<proteinExistence type="predicted"/>
<evidence type="ECO:0000313" key="2">
    <source>
        <dbReference type="Proteomes" id="UP000533598"/>
    </source>
</evidence>
<reference evidence="1 2" key="1">
    <citation type="submission" date="2020-08" db="EMBL/GenBank/DDBJ databases">
        <title>Sequencing the genomes of 1000 actinobacteria strains.</title>
        <authorList>
            <person name="Klenk H.-P."/>
        </authorList>
    </citation>
    <scope>NUCLEOTIDE SEQUENCE [LARGE SCALE GENOMIC DNA]</scope>
    <source>
        <strain evidence="1 2">DSM 44230</strain>
    </source>
</reference>
<gene>
    <name evidence="1" type="ORF">HNR67_001049</name>
</gene>
<dbReference type="AlphaFoldDB" id="A0A7W7FQG8"/>
<sequence>MAVDSNGERGQAMVLITGARLVTLRDPRHGVGNPYFFGMV</sequence>
<protein>
    <submittedName>
        <fullName evidence="1">Uncharacterized protein</fullName>
    </submittedName>
</protein>
<comment type="caution">
    <text evidence="1">The sequence shown here is derived from an EMBL/GenBank/DDBJ whole genome shotgun (WGS) entry which is preliminary data.</text>
</comment>
<dbReference type="EMBL" id="JACHMH010000001">
    <property type="protein sequence ID" value="MBB4674931.1"/>
    <property type="molecule type" value="Genomic_DNA"/>
</dbReference>
<name>A0A7W7FQG8_9PSEU</name>
<keyword evidence="2" id="KW-1185">Reference proteome</keyword>
<organism evidence="1 2">
    <name type="scientific">Crossiella cryophila</name>
    <dbReference type="NCBI Taxonomy" id="43355"/>
    <lineage>
        <taxon>Bacteria</taxon>
        <taxon>Bacillati</taxon>
        <taxon>Actinomycetota</taxon>
        <taxon>Actinomycetes</taxon>
        <taxon>Pseudonocardiales</taxon>
        <taxon>Pseudonocardiaceae</taxon>
        <taxon>Crossiella</taxon>
    </lineage>
</organism>